<dbReference type="RefSeq" id="WP_058258417.1">
    <property type="nucleotide sequence ID" value="NZ_DUPS01000069.1"/>
</dbReference>
<proteinExistence type="predicted"/>
<dbReference type="AlphaFoldDB" id="A0A0K8J710"/>
<reference evidence="2" key="1">
    <citation type="submission" date="2015-09" db="EMBL/GenBank/DDBJ databases">
        <authorList>
            <person name="Wibberg D."/>
        </authorList>
    </citation>
    <scope>NUCLEOTIDE SEQUENCE [LARGE SCALE GENOMIC DNA]</scope>
    <source>
        <strain evidence="2">SD1D</strain>
    </source>
</reference>
<dbReference type="OrthoDB" id="1652900at2"/>
<sequence>MSKYNIDLEKLKSLNGLIGKKNEMSVLKDFPDKEITNSIKEDLISDGILNSDGSLKKEIEASMNVLANPYGIVKYIFTGGVGIYEHSISYDQSFKKNVQLILTPESIVIDDELHTENIVQIMESFVGKSNLKSLNITYKLKPAEALVVAAMLDMERKSSLRAFVDEVVYSHNSYNANVIWRIVNSTNPSIQWFVYLVNEVIGEHEPLTQNQVQEAINQLLDKGIVTKNGDQYLLSDEFSMLSNRMIIIDNVVSILTYKFANTQVISSGFTCIQAGVHDLLLLDYDGSDIRFNTITSNRLIDYVKQVLESERYFNNIKAV</sequence>
<accession>A0A0K8J710</accession>
<dbReference type="Proteomes" id="UP000196053">
    <property type="component" value="Chromosome I"/>
</dbReference>
<organism evidence="1 2">
    <name type="scientific">Herbinix luporum</name>
    <dbReference type="NCBI Taxonomy" id="1679721"/>
    <lineage>
        <taxon>Bacteria</taxon>
        <taxon>Bacillati</taxon>
        <taxon>Bacillota</taxon>
        <taxon>Clostridia</taxon>
        <taxon>Lachnospirales</taxon>
        <taxon>Lachnospiraceae</taxon>
        <taxon>Herbinix</taxon>
    </lineage>
</organism>
<evidence type="ECO:0000313" key="2">
    <source>
        <dbReference type="Proteomes" id="UP000196053"/>
    </source>
</evidence>
<protein>
    <submittedName>
        <fullName evidence="1">Uncharacterized protein</fullName>
    </submittedName>
</protein>
<evidence type="ECO:0000313" key="1">
    <source>
        <dbReference type="EMBL" id="CUH93148.1"/>
    </source>
</evidence>
<keyword evidence="2" id="KW-1185">Reference proteome</keyword>
<dbReference type="EMBL" id="LN879430">
    <property type="protein sequence ID" value="CUH93148.1"/>
    <property type="molecule type" value="Genomic_DNA"/>
</dbReference>
<gene>
    <name evidence="1" type="ORF">SD1D_1602</name>
</gene>
<name>A0A0K8J710_9FIRM</name>
<dbReference type="KEGG" id="hsd:SD1D_1602"/>